<dbReference type="PANTHER" id="PTHR47506">
    <property type="entry name" value="TRANSCRIPTIONAL REGULATORY PROTEIN"/>
    <property type="match status" value="1"/>
</dbReference>
<sequence length="224" mass="24246">MVIWNYTRASIPELLVDLCMSRRTASIKASPARPSKKRDHLVTVAESLFDRDGFHGTGVDRLVADSGIARMTFYKHFPTKNALVLAVLEQRDSRFWAALEDGCLLHQSKGTHPVLAIFDALGDWLDHDGAHGCLVLRALGEFVGHDLTLAGDAAFRKRKSGPWVAQHLTAAAIEQAETRCWDLVLLMEGAMALAPVVGGRDAAGQARHAASALLSAWADGTPKG</sequence>
<dbReference type="GO" id="GO:0003677">
    <property type="term" value="F:DNA binding"/>
    <property type="evidence" value="ECO:0007669"/>
    <property type="project" value="UniProtKB-UniRule"/>
</dbReference>
<keyword evidence="3" id="KW-0804">Transcription</keyword>
<dbReference type="PANTHER" id="PTHR47506:SF1">
    <property type="entry name" value="HTH-TYPE TRANSCRIPTIONAL REGULATOR YJDC"/>
    <property type="match status" value="1"/>
</dbReference>
<protein>
    <submittedName>
        <fullName evidence="6">Transcriptional regulator, TetR family</fullName>
    </submittedName>
</protein>
<gene>
    <name evidence="6" type="ORF">SAMN05421779_11155</name>
</gene>
<feature type="domain" description="HTH tetR-type" evidence="5">
    <location>
        <begin position="35"/>
        <end position="95"/>
    </location>
</feature>
<feature type="DNA-binding region" description="H-T-H motif" evidence="4">
    <location>
        <begin position="58"/>
        <end position="77"/>
    </location>
</feature>
<keyword evidence="7" id="KW-1185">Reference proteome</keyword>
<dbReference type="Pfam" id="PF00440">
    <property type="entry name" value="TetR_N"/>
    <property type="match status" value="1"/>
</dbReference>
<keyword evidence="2 4" id="KW-0238">DNA-binding</keyword>
<evidence type="ECO:0000256" key="3">
    <source>
        <dbReference type="ARBA" id="ARBA00023163"/>
    </source>
</evidence>
<evidence type="ECO:0000256" key="1">
    <source>
        <dbReference type="ARBA" id="ARBA00023015"/>
    </source>
</evidence>
<dbReference type="PROSITE" id="PS50977">
    <property type="entry name" value="HTH_TETR_2"/>
    <property type="match status" value="1"/>
</dbReference>
<reference evidence="6 7" key="1">
    <citation type="submission" date="2017-01" db="EMBL/GenBank/DDBJ databases">
        <authorList>
            <person name="Mah S.A."/>
            <person name="Swanson W.J."/>
            <person name="Moy G.W."/>
            <person name="Vacquier V.D."/>
        </authorList>
    </citation>
    <scope>NUCLEOTIDE SEQUENCE [LARGE SCALE GENOMIC DNA]</scope>
    <source>
        <strain evidence="6 7">DSM 11589</strain>
    </source>
</reference>
<evidence type="ECO:0000259" key="5">
    <source>
        <dbReference type="PROSITE" id="PS50977"/>
    </source>
</evidence>
<evidence type="ECO:0000256" key="4">
    <source>
        <dbReference type="PROSITE-ProRule" id="PRU00335"/>
    </source>
</evidence>
<dbReference type="SUPFAM" id="SSF46689">
    <property type="entry name" value="Homeodomain-like"/>
    <property type="match status" value="1"/>
</dbReference>
<dbReference type="InterPro" id="IPR036271">
    <property type="entry name" value="Tet_transcr_reg_TetR-rel_C_sf"/>
</dbReference>
<organism evidence="6 7">
    <name type="scientific">Insolitispirillum peregrinum</name>
    <dbReference type="NCBI Taxonomy" id="80876"/>
    <lineage>
        <taxon>Bacteria</taxon>
        <taxon>Pseudomonadati</taxon>
        <taxon>Pseudomonadota</taxon>
        <taxon>Alphaproteobacteria</taxon>
        <taxon>Rhodospirillales</taxon>
        <taxon>Novispirillaceae</taxon>
        <taxon>Insolitispirillum</taxon>
    </lineage>
</organism>
<dbReference type="AlphaFoldDB" id="A0A1N7Q7A6"/>
<name>A0A1N7Q7A6_9PROT</name>
<dbReference type="SUPFAM" id="SSF48498">
    <property type="entry name" value="Tetracyclin repressor-like, C-terminal domain"/>
    <property type="match status" value="1"/>
</dbReference>
<dbReference type="InterPro" id="IPR001647">
    <property type="entry name" value="HTH_TetR"/>
</dbReference>
<dbReference type="PRINTS" id="PR00455">
    <property type="entry name" value="HTHTETR"/>
</dbReference>
<evidence type="ECO:0000313" key="6">
    <source>
        <dbReference type="EMBL" id="SIT18738.1"/>
    </source>
</evidence>
<dbReference type="InterPro" id="IPR009057">
    <property type="entry name" value="Homeodomain-like_sf"/>
</dbReference>
<evidence type="ECO:0000256" key="2">
    <source>
        <dbReference type="ARBA" id="ARBA00023125"/>
    </source>
</evidence>
<dbReference type="Gene3D" id="1.10.357.10">
    <property type="entry name" value="Tetracycline Repressor, domain 2"/>
    <property type="match status" value="1"/>
</dbReference>
<dbReference type="STRING" id="80876.SAMN05421779_11155"/>
<keyword evidence="1" id="KW-0805">Transcription regulation</keyword>
<accession>A0A1N7Q7A6</accession>
<dbReference type="Proteomes" id="UP000185678">
    <property type="component" value="Unassembled WGS sequence"/>
</dbReference>
<proteinExistence type="predicted"/>
<evidence type="ECO:0000313" key="7">
    <source>
        <dbReference type="Proteomes" id="UP000185678"/>
    </source>
</evidence>
<dbReference type="EMBL" id="FTOA01000011">
    <property type="protein sequence ID" value="SIT18738.1"/>
    <property type="molecule type" value="Genomic_DNA"/>
</dbReference>